<evidence type="ECO:0000313" key="2">
    <source>
        <dbReference type="Proteomes" id="UP000054477"/>
    </source>
</evidence>
<evidence type="ECO:0000313" key="1">
    <source>
        <dbReference type="EMBL" id="KIJ91283.1"/>
    </source>
</evidence>
<dbReference type="AlphaFoldDB" id="A0A0C9WSY2"/>
<keyword evidence="2" id="KW-1185">Reference proteome</keyword>
<dbReference type="EMBL" id="KN839029">
    <property type="protein sequence ID" value="KIJ91283.1"/>
    <property type="molecule type" value="Genomic_DNA"/>
</dbReference>
<dbReference type="Proteomes" id="UP000054477">
    <property type="component" value="Unassembled WGS sequence"/>
</dbReference>
<proteinExistence type="predicted"/>
<reference evidence="2" key="2">
    <citation type="submission" date="2015-01" db="EMBL/GenBank/DDBJ databases">
        <title>Evolutionary Origins and Diversification of the Mycorrhizal Mutualists.</title>
        <authorList>
            <consortium name="DOE Joint Genome Institute"/>
            <consortium name="Mycorrhizal Genomics Consortium"/>
            <person name="Kohler A."/>
            <person name="Kuo A."/>
            <person name="Nagy L.G."/>
            <person name="Floudas D."/>
            <person name="Copeland A."/>
            <person name="Barry K.W."/>
            <person name="Cichocki N."/>
            <person name="Veneault-Fourrey C."/>
            <person name="LaButti K."/>
            <person name="Lindquist E.A."/>
            <person name="Lipzen A."/>
            <person name="Lundell T."/>
            <person name="Morin E."/>
            <person name="Murat C."/>
            <person name="Riley R."/>
            <person name="Ohm R."/>
            <person name="Sun H."/>
            <person name="Tunlid A."/>
            <person name="Henrissat B."/>
            <person name="Grigoriev I.V."/>
            <person name="Hibbett D.S."/>
            <person name="Martin F."/>
        </authorList>
    </citation>
    <scope>NUCLEOTIDE SEQUENCE [LARGE SCALE GENOMIC DNA]</scope>
    <source>
        <strain evidence="2">LaAM-08-1</strain>
    </source>
</reference>
<organism evidence="1 2">
    <name type="scientific">Laccaria amethystina LaAM-08-1</name>
    <dbReference type="NCBI Taxonomy" id="1095629"/>
    <lineage>
        <taxon>Eukaryota</taxon>
        <taxon>Fungi</taxon>
        <taxon>Dikarya</taxon>
        <taxon>Basidiomycota</taxon>
        <taxon>Agaricomycotina</taxon>
        <taxon>Agaricomycetes</taxon>
        <taxon>Agaricomycetidae</taxon>
        <taxon>Agaricales</taxon>
        <taxon>Agaricineae</taxon>
        <taxon>Hydnangiaceae</taxon>
        <taxon>Laccaria</taxon>
    </lineage>
</organism>
<name>A0A0C9WSY2_9AGAR</name>
<sequence length="51" mass="6031">MRLMRQNTLQLLIPLPMSIQRLNVINPILRRPGLPLLHGRLRHAHTLHPRK</sequence>
<accession>A0A0C9WSY2</accession>
<gene>
    <name evidence="1" type="ORF">K443DRAFT_655214</name>
</gene>
<protein>
    <submittedName>
        <fullName evidence="1">Uncharacterized protein</fullName>
    </submittedName>
</protein>
<dbReference type="HOGENOM" id="CLU_3106761_0_0_1"/>
<reference evidence="1 2" key="1">
    <citation type="submission" date="2014-04" db="EMBL/GenBank/DDBJ databases">
        <authorList>
            <consortium name="DOE Joint Genome Institute"/>
            <person name="Kuo A."/>
            <person name="Kohler A."/>
            <person name="Nagy L.G."/>
            <person name="Floudas D."/>
            <person name="Copeland A."/>
            <person name="Barry K.W."/>
            <person name="Cichocki N."/>
            <person name="Veneault-Fourrey C."/>
            <person name="LaButti K."/>
            <person name="Lindquist E.A."/>
            <person name="Lipzen A."/>
            <person name="Lundell T."/>
            <person name="Morin E."/>
            <person name="Murat C."/>
            <person name="Sun H."/>
            <person name="Tunlid A."/>
            <person name="Henrissat B."/>
            <person name="Grigoriev I.V."/>
            <person name="Hibbett D.S."/>
            <person name="Martin F."/>
            <person name="Nordberg H.P."/>
            <person name="Cantor M.N."/>
            <person name="Hua S.X."/>
        </authorList>
    </citation>
    <scope>NUCLEOTIDE SEQUENCE [LARGE SCALE GENOMIC DNA]</scope>
    <source>
        <strain evidence="1 2">LaAM-08-1</strain>
    </source>
</reference>